<gene>
    <name evidence="5" type="primary">Aste57867_11803</name>
    <name evidence="4" type="ORF">As57867_011758</name>
    <name evidence="5" type="ORF">ASTE57867_11803</name>
</gene>
<name>A0A485KVW6_9STRA</name>
<evidence type="ECO:0000313" key="6">
    <source>
        <dbReference type="Proteomes" id="UP000332933"/>
    </source>
</evidence>
<dbReference type="PANTHER" id="PTHR22999:SF23">
    <property type="entry name" value="SORTING NEXIN-16"/>
    <property type="match status" value="1"/>
</dbReference>
<dbReference type="InterPro" id="IPR051837">
    <property type="entry name" value="SortingNexin/PXDomain-PKLike"/>
</dbReference>
<evidence type="ECO:0000313" key="5">
    <source>
        <dbReference type="EMBL" id="VFT88658.1"/>
    </source>
</evidence>
<dbReference type="InterPro" id="IPR036871">
    <property type="entry name" value="PX_dom_sf"/>
</dbReference>
<accession>A0A485KVW6</accession>
<dbReference type="InterPro" id="IPR001683">
    <property type="entry name" value="PX_dom"/>
</dbReference>
<dbReference type="SUPFAM" id="SSF64268">
    <property type="entry name" value="PX domain"/>
    <property type="match status" value="1"/>
</dbReference>
<dbReference type="CDD" id="cd06093">
    <property type="entry name" value="PX_domain"/>
    <property type="match status" value="1"/>
</dbReference>
<evidence type="ECO:0000256" key="1">
    <source>
        <dbReference type="ARBA" id="ARBA00004496"/>
    </source>
</evidence>
<comment type="subcellular location">
    <subcellularLocation>
        <location evidence="1">Cytoplasm</location>
    </subcellularLocation>
</comment>
<evidence type="ECO:0000259" key="3">
    <source>
        <dbReference type="PROSITE" id="PS50195"/>
    </source>
</evidence>
<dbReference type="PANTHER" id="PTHR22999">
    <property type="entry name" value="PX SERINE/THREONINE KINASE PXK"/>
    <property type="match status" value="1"/>
</dbReference>
<proteinExistence type="predicted"/>
<evidence type="ECO:0000256" key="2">
    <source>
        <dbReference type="ARBA" id="ARBA00022490"/>
    </source>
</evidence>
<dbReference type="EMBL" id="VJMH01005314">
    <property type="protein sequence ID" value="KAF0697493.1"/>
    <property type="molecule type" value="Genomic_DNA"/>
</dbReference>
<organism evidence="5 6">
    <name type="scientific">Aphanomyces stellatus</name>
    <dbReference type="NCBI Taxonomy" id="120398"/>
    <lineage>
        <taxon>Eukaryota</taxon>
        <taxon>Sar</taxon>
        <taxon>Stramenopiles</taxon>
        <taxon>Oomycota</taxon>
        <taxon>Saprolegniomycetes</taxon>
        <taxon>Saprolegniales</taxon>
        <taxon>Verrucalvaceae</taxon>
        <taxon>Aphanomyces</taxon>
    </lineage>
</organism>
<dbReference type="PROSITE" id="PS50195">
    <property type="entry name" value="PX"/>
    <property type="match status" value="1"/>
</dbReference>
<dbReference type="EMBL" id="CAADRA010005335">
    <property type="protein sequence ID" value="VFT88658.1"/>
    <property type="molecule type" value="Genomic_DNA"/>
</dbReference>
<dbReference type="SMART" id="SM00312">
    <property type="entry name" value="PX"/>
    <property type="match status" value="1"/>
</dbReference>
<dbReference type="AlphaFoldDB" id="A0A485KVW6"/>
<dbReference type="Proteomes" id="UP000332933">
    <property type="component" value="Unassembled WGS sequence"/>
</dbReference>
<keyword evidence="6" id="KW-1185">Reference proteome</keyword>
<protein>
    <submittedName>
        <fullName evidence="5">Aste57867_11803 protein</fullName>
    </submittedName>
</protein>
<dbReference type="OrthoDB" id="430293at2759"/>
<sequence>MPSSPSERQTVPVFLKPSIWSTRYGPNFFTLSVTGFIIQNNTFAEYSIEVKRGTEVWVVNHRFREFVDLWEHLYGLGPRLPSLPPKTFLCFRDLSPDYLLARQRALEECLHDLLQIPGAGEIESVTEFLELLH</sequence>
<dbReference type="GO" id="GO:0005737">
    <property type="term" value="C:cytoplasm"/>
    <property type="evidence" value="ECO:0007669"/>
    <property type="project" value="UniProtKB-SubCell"/>
</dbReference>
<dbReference type="GO" id="GO:0035091">
    <property type="term" value="F:phosphatidylinositol binding"/>
    <property type="evidence" value="ECO:0007669"/>
    <property type="project" value="InterPro"/>
</dbReference>
<reference evidence="5 6" key="1">
    <citation type="submission" date="2019-03" db="EMBL/GenBank/DDBJ databases">
        <authorList>
            <person name="Gaulin E."/>
            <person name="Dumas B."/>
        </authorList>
    </citation>
    <scope>NUCLEOTIDE SEQUENCE [LARGE SCALE GENOMIC DNA]</scope>
    <source>
        <strain evidence="5">CBS 568.67</strain>
    </source>
</reference>
<dbReference type="Pfam" id="PF00787">
    <property type="entry name" value="PX"/>
    <property type="match status" value="1"/>
</dbReference>
<feature type="domain" description="PX" evidence="3">
    <location>
        <begin position="24"/>
        <end position="133"/>
    </location>
</feature>
<dbReference type="Gene3D" id="3.30.1520.10">
    <property type="entry name" value="Phox-like domain"/>
    <property type="match status" value="1"/>
</dbReference>
<keyword evidence="2" id="KW-0963">Cytoplasm</keyword>
<reference evidence="4" key="2">
    <citation type="submission" date="2019-06" db="EMBL/GenBank/DDBJ databases">
        <title>Genomics analysis of Aphanomyces spp. identifies a new class of oomycete effector associated with host adaptation.</title>
        <authorList>
            <person name="Gaulin E."/>
        </authorList>
    </citation>
    <scope>NUCLEOTIDE SEQUENCE</scope>
    <source>
        <strain evidence="4">CBS 578.67</strain>
    </source>
</reference>
<evidence type="ECO:0000313" key="4">
    <source>
        <dbReference type="EMBL" id="KAF0697493.1"/>
    </source>
</evidence>